<dbReference type="AlphaFoldDB" id="U5MUD9"/>
<gene>
    <name evidence="3" type="ORF">CLSA_c20690</name>
</gene>
<dbReference type="Gene3D" id="2.10.270.10">
    <property type="entry name" value="Cholin Binding"/>
    <property type="match status" value="1"/>
</dbReference>
<dbReference type="Pfam" id="PF01473">
    <property type="entry name" value="Choline_bind_1"/>
    <property type="match status" value="1"/>
</dbReference>
<keyword evidence="1" id="KW-0677">Repeat</keyword>
<reference evidence="3 4" key="1">
    <citation type="journal article" date="2013" name="Genome Announc.">
        <title>Complete Genome Sequence of the Solvent Producer Clostridium saccharobutylicum NCP262 (DSM 13864).</title>
        <authorList>
            <person name="Poehlein A."/>
            <person name="Hartwich K."/>
            <person name="Krabben P."/>
            <person name="Ehrenreich A."/>
            <person name="Liebl W."/>
            <person name="Durre P."/>
            <person name="Gottschalk G."/>
            <person name="Daniel R."/>
        </authorList>
    </citation>
    <scope>NUCLEOTIDE SEQUENCE [LARGE SCALE GENOMIC DNA]</scope>
    <source>
        <strain evidence="3">DSM 13864</strain>
    </source>
</reference>
<keyword evidence="4" id="KW-1185">Reference proteome</keyword>
<evidence type="ECO:0000313" key="3">
    <source>
        <dbReference type="EMBL" id="AGX43052.1"/>
    </source>
</evidence>
<name>U5MUD9_CLOSA</name>
<dbReference type="SUPFAM" id="SSF69360">
    <property type="entry name" value="Cell wall binding repeat"/>
    <property type="match status" value="1"/>
</dbReference>
<dbReference type="PROSITE" id="PS51170">
    <property type="entry name" value="CW"/>
    <property type="match status" value="1"/>
</dbReference>
<dbReference type="KEGG" id="csb:CLSA_c20690"/>
<accession>U5MUD9</accession>
<feature type="repeat" description="Cell wall-binding" evidence="2">
    <location>
        <begin position="2"/>
        <end position="21"/>
    </location>
</feature>
<organism evidence="3 4">
    <name type="scientific">Clostridium saccharobutylicum DSM 13864</name>
    <dbReference type="NCBI Taxonomy" id="1345695"/>
    <lineage>
        <taxon>Bacteria</taxon>
        <taxon>Bacillati</taxon>
        <taxon>Bacillota</taxon>
        <taxon>Clostridia</taxon>
        <taxon>Eubacteriales</taxon>
        <taxon>Clostridiaceae</taxon>
        <taxon>Clostridium</taxon>
    </lineage>
</organism>
<dbReference type="HOGENOM" id="CLU_2933230_0_0_9"/>
<evidence type="ECO:0000313" key="4">
    <source>
        <dbReference type="Proteomes" id="UP000017118"/>
    </source>
</evidence>
<dbReference type="PATRIC" id="fig|1345695.10.peg.1345"/>
<evidence type="ECO:0000256" key="2">
    <source>
        <dbReference type="PROSITE-ProRule" id="PRU00591"/>
    </source>
</evidence>
<dbReference type="Proteomes" id="UP000017118">
    <property type="component" value="Chromosome"/>
</dbReference>
<dbReference type="EMBL" id="CP006721">
    <property type="protein sequence ID" value="AGX43052.1"/>
    <property type="molecule type" value="Genomic_DNA"/>
</dbReference>
<evidence type="ECO:0000256" key="1">
    <source>
        <dbReference type="ARBA" id="ARBA00022737"/>
    </source>
</evidence>
<proteinExistence type="predicted"/>
<protein>
    <submittedName>
        <fullName evidence="3">Putative cell wall binding repeat protein</fullName>
    </submittedName>
</protein>
<sequence>MKTGWINDNGVWYFANASGVMQTGIVQVDGKNYSFTSVVTTTGAGVTITTDESEDVKVTD</sequence>
<dbReference type="InterPro" id="IPR018337">
    <property type="entry name" value="Cell_wall/Cho-bd_repeat"/>
</dbReference>